<feature type="domain" description="JmjC" evidence="1">
    <location>
        <begin position="171"/>
        <end position="350"/>
    </location>
</feature>
<evidence type="ECO:0000259" key="1">
    <source>
        <dbReference type="PROSITE" id="PS51184"/>
    </source>
</evidence>
<dbReference type="EMBL" id="AWNI01000012">
    <property type="protein sequence ID" value="ETS61985.1"/>
    <property type="molecule type" value="Genomic_DNA"/>
</dbReference>
<accession>W3VKE4</accession>
<gene>
    <name evidence="2" type="ORF">PaG_03536</name>
</gene>
<protein>
    <submittedName>
        <fullName evidence="2">Lysine-specific demethylase 8</fullName>
    </submittedName>
</protein>
<dbReference type="InterPro" id="IPR003347">
    <property type="entry name" value="JmjC_dom"/>
</dbReference>
<dbReference type="PANTHER" id="PTHR12461:SF105">
    <property type="entry name" value="HYPOXIA-INDUCIBLE FACTOR 1-ALPHA INHIBITOR"/>
    <property type="match status" value="1"/>
</dbReference>
<proteinExistence type="predicted"/>
<dbReference type="Gene3D" id="2.60.120.650">
    <property type="entry name" value="Cupin"/>
    <property type="match status" value="1"/>
</dbReference>
<organism evidence="2 3">
    <name type="scientific">Moesziomyces aphidis</name>
    <name type="common">Pseudozyma aphidis</name>
    <dbReference type="NCBI Taxonomy" id="84754"/>
    <lineage>
        <taxon>Eukaryota</taxon>
        <taxon>Fungi</taxon>
        <taxon>Dikarya</taxon>
        <taxon>Basidiomycota</taxon>
        <taxon>Ustilaginomycotina</taxon>
        <taxon>Ustilaginomycetes</taxon>
        <taxon>Ustilaginales</taxon>
        <taxon>Ustilaginaceae</taxon>
        <taxon>Moesziomyces</taxon>
    </lineage>
</organism>
<dbReference type="GO" id="GO:0032259">
    <property type="term" value="P:methylation"/>
    <property type="evidence" value="ECO:0007669"/>
    <property type="project" value="UniProtKB-KW"/>
</dbReference>
<dbReference type="HOGENOM" id="CLU_561541_0_0_1"/>
<keyword evidence="3" id="KW-1185">Reference proteome</keyword>
<name>W3VKE4_MOEAP</name>
<evidence type="ECO:0000313" key="2">
    <source>
        <dbReference type="EMBL" id="ETS61985.1"/>
    </source>
</evidence>
<evidence type="ECO:0000313" key="3">
    <source>
        <dbReference type="Proteomes" id="UP000019462"/>
    </source>
</evidence>
<dbReference type="InterPro" id="IPR041667">
    <property type="entry name" value="Cupin_8"/>
</dbReference>
<dbReference type="PANTHER" id="PTHR12461">
    <property type="entry name" value="HYPOXIA-INDUCIBLE FACTOR 1 ALPHA INHIBITOR-RELATED"/>
    <property type="match status" value="1"/>
</dbReference>
<dbReference type="SUPFAM" id="SSF51197">
    <property type="entry name" value="Clavaminate synthase-like"/>
    <property type="match status" value="1"/>
</dbReference>
<dbReference type="GO" id="GO:0008168">
    <property type="term" value="F:methyltransferase activity"/>
    <property type="evidence" value="ECO:0007669"/>
    <property type="project" value="UniProtKB-KW"/>
</dbReference>
<dbReference type="OrthoDB" id="47172at2759"/>
<comment type="caution">
    <text evidence="2">The sequence shown here is derived from an EMBL/GenBank/DDBJ whole genome shotgun (WGS) entry which is preliminary data.</text>
</comment>
<sequence length="486" mass="54323">MGSASPPLFWTDLCLGSFAAVSRIFLSGTVRSHLATTISLASGASRIMWVRRLLSIRDGLPTSRFVHEFFLPKRPARFETLLSSTPSKDKVVWPALHRWSSLDANGQETLDGLKRPDTAHIIVPVEISRPNVGYNAAPGHWDRIEMPLDAFVQGKIPWSNDGKAAQHQPVGYLAQFDLLSKAPSLAAEAPALPHTAAGPKGTNEQWRSNTWIGPPATYTPLHRDPYENIFAQVVGRKRIHLFAPHLAPYLYINQTGPQRNTSTIASEHDLLHPAHDRPLLSTALASEDAFVTELGPGDVLYIPKGWYHFSVAGGIHVHAEQPEGPAMPGDGHTTCLDPIDDRFKTLKQNKCSCCQEAKAKCVPISDDNWRKMRDSYTTHLDADNLPRSHPEYQLAVSQGSLGRFRNADKDKSFCLPQFRRYMAELMRTRPLELGYLWTAPVRGLSPDHQVDPAHQFDPEDLRTMAWPLILPGRMEVVSMTINKRRR</sequence>
<dbReference type="AlphaFoldDB" id="W3VKE4"/>
<dbReference type="PROSITE" id="PS51184">
    <property type="entry name" value="JMJC"/>
    <property type="match status" value="1"/>
</dbReference>
<reference evidence="2 3" key="1">
    <citation type="journal article" date="2014" name="Genome Announc.">
        <title>Genome sequence of the basidiomycetous fungus Pseudozyma aphidis DSM70725, an efficient producer of biosurfactant mannosylerythritol lipids.</title>
        <authorList>
            <person name="Lorenz S."/>
            <person name="Guenther M."/>
            <person name="Grumaz C."/>
            <person name="Rupp S."/>
            <person name="Zibek S."/>
            <person name="Sohn K."/>
        </authorList>
    </citation>
    <scope>NUCLEOTIDE SEQUENCE [LARGE SCALE GENOMIC DNA]</scope>
    <source>
        <strain evidence="3">ATCC 32657 / CBS 517.83 / DSM 70725 / JCM 10318 / NBRC 10182 / NRRL Y-7954 / St-0401</strain>
    </source>
</reference>
<dbReference type="SMART" id="SM00558">
    <property type="entry name" value="JmjC"/>
    <property type="match status" value="1"/>
</dbReference>
<dbReference type="Pfam" id="PF13621">
    <property type="entry name" value="Cupin_8"/>
    <property type="match status" value="1"/>
</dbReference>
<dbReference type="Proteomes" id="UP000019462">
    <property type="component" value="Unassembled WGS sequence"/>
</dbReference>